<accession>A0AAE2CCH1</accession>
<organism evidence="1 2">
    <name type="scientific">Sesamum alatum</name>
    <dbReference type="NCBI Taxonomy" id="300844"/>
    <lineage>
        <taxon>Eukaryota</taxon>
        <taxon>Viridiplantae</taxon>
        <taxon>Streptophyta</taxon>
        <taxon>Embryophyta</taxon>
        <taxon>Tracheophyta</taxon>
        <taxon>Spermatophyta</taxon>
        <taxon>Magnoliopsida</taxon>
        <taxon>eudicotyledons</taxon>
        <taxon>Gunneridae</taxon>
        <taxon>Pentapetalae</taxon>
        <taxon>asterids</taxon>
        <taxon>lamiids</taxon>
        <taxon>Lamiales</taxon>
        <taxon>Pedaliaceae</taxon>
        <taxon>Sesamum</taxon>
    </lineage>
</organism>
<protein>
    <submittedName>
        <fullName evidence="1">Uncharacterized protein</fullName>
    </submittedName>
</protein>
<evidence type="ECO:0000313" key="1">
    <source>
        <dbReference type="EMBL" id="KAK4417036.1"/>
    </source>
</evidence>
<name>A0AAE2CCH1_9LAMI</name>
<keyword evidence="2" id="KW-1185">Reference proteome</keyword>
<sequence>MEQLALDSDNIGTDYESLLEMRIRHREVYQQILNFSRSRYPGVRVGPTSTYDPMNAAGPSTAHDPTNVAGPSTAHDSMNAAGPSTAYTPNFAYTPSDDIGANVAGPSTTYTPDFAYTLPDDIGANVAGPSTFHPCMRPHYPVSPIPFEDLDLSTPIEMRHDIPRPNRRR</sequence>
<comment type="caution">
    <text evidence="1">The sequence shown here is derived from an EMBL/GenBank/DDBJ whole genome shotgun (WGS) entry which is preliminary data.</text>
</comment>
<gene>
    <name evidence="1" type="ORF">Salat_2529100</name>
</gene>
<proteinExistence type="predicted"/>
<dbReference type="AlphaFoldDB" id="A0AAE2CCH1"/>
<reference evidence="1" key="1">
    <citation type="submission" date="2020-06" db="EMBL/GenBank/DDBJ databases">
        <authorList>
            <person name="Li T."/>
            <person name="Hu X."/>
            <person name="Zhang T."/>
            <person name="Song X."/>
            <person name="Zhang H."/>
            <person name="Dai N."/>
            <person name="Sheng W."/>
            <person name="Hou X."/>
            <person name="Wei L."/>
        </authorList>
    </citation>
    <scope>NUCLEOTIDE SEQUENCE</scope>
    <source>
        <strain evidence="1">3651</strain>
        <tissue evidence="1">Leaf</tissue>
    </source>
</reference>
<evidence type="ECO:0000313" key="2">
    <source>
        <dbReference type="Proteomes" id="UP001293254"/>
    </source>
</evidence>
<dbReference type="EMBL" id="JACGWO010000010">
    <property type="protein sequence ID" value="KAK4417036.1"/>
    <property type="molecule type" value="Genomic_DNA"/>
</dbReference>
<dbReference type="Proteomes" id="UP001293254">
    <property type="component" value="Unassembled WGS sequence"/>
</dbReference>
<reference evidence="1" key="2">
    <citation type="journal article" date="2024" name="Plant">
        <title>Genomic evolution and insights into agronomic trait innovations of Sesamum species.</title>
        <authorList>
            <person name="Miao H."/>
            <person name="Wang L."/>
            <person name="Qu L."/>
            <person name="Liu H."/>
            <person name="Sun Y."/>
            <person name="Le M."/>
            <person name="Wang Q."/>
            <person name="Wei S."/>
            <person name="Zheng Y."/>
            <person name="Lin W."/>
            <person name="Duan Y."/>
            <person name="Cao H."/>
            <person name="Xiong S."/>
            <person name="Wang X."/>
            <person name="Wei L."/>
            <person name="Li C."/>
            <person name="Ma Q."/>
            <person name="Ju M."/>
            <person name="Zhao R."/>
            <person name="Li G."/>
            <person name="Mu C."/>
            <person name="Tian Q."/>
            <person name="Mei H."/>
            <person name="Zhang T."/>
            <person name="Gao T."/>
            <person name="Zhang H."/>
        </authorList>
    </citation>
    <scope>NUCLEOTIDE SEQUENCE</scope>
    <source>
        <strain evidence="1">3651</strain>
    </source>
</reference>